<dbReference type="PROSITE" id="PS00868">
    <property type="entry name" value="CYS_MET_METAB_PP"/>
    <property type="match status" value="1"/>
</dbReference>
<dbReference type="GO" id="GO:0019346">
    <property type="term" value="P:transsulfuration"/>
    <property type="evidence" value="ECO:0007669"/>
    <property type="project" value="InterPro"/>
</dbReference>
<keyword evidence="6" id="KW-1185">Reference proteome</keyword>
<dbReference type="InterPro" id="IPR000277">
    <property type="entry name" value="Cys/Met-Metab_PyrdxlP-dep_enz"/>
</dbReference>
<dbReference type="Pfam" id="PF01053">
    <property type="entry name" value="Cys_Met_Meta_PP"/>
    <property type="match status" value="1"/>
</dbReference>
<evidence type="ECO:0000256" key="4">
    <source>
        <dbReference type="RuleBase" id="RU362118"/>
    </source>
</evidence>
<evidence type="ECO:0000256" key="2">
    <source>
        <dbReference type="ARBA" id="ARBA00022898"/>
    </source>
</evidence>
<name>A0A4Q7MYS9_9BACT</name>
<keyword evidence="2 3" id="KW-0663">Pyridoxal phosphate</keyword>
<dbReference type="FunFam" id="3.40.640.10:FF:000046">
    <property type="entry name" value="Cystathionine gamma-lyase"/>
    <property type="match status" value="1"/>
</dbReference>
<feature type="modified residue" description="N6-(pyridoxal phosphate)lysine" evidence="3">
    <location>
        <position position="207"/>
    </location>
</feature>
<dbReference type="Proteomes" id="UP000293874">
    <property type="component" value="Unassembled WGS sequence"/>
</dbReference>
<evidence type="ECO:0000313" key="6">
    <source>
        <dbReference type="Proteomes" id="UP000293874"/>
    </source>
</evidence>
<accession>A0A4Q7MYS9</accession>
<organism evidence="5 6">
    <name type="scientific">Pseudobacter ginsenosidimutans</name>
    <dbReference type="NCBI Taxonomy" id="661488"/>
    <lineage>
        <taxon>Bacteria</taxon>
        <taxon>Pseudomonadati</taxon>
        <taxon>Bacteroidota</taxon>
        <taxon>Chitinophagia</taxon>
        <taxon>Chitinophagales</taxon>
        <taxon>Chitinophagaceae</taxon>
        <taxon>Pseudobacter</taxon>
    </lineage>
</organism>
<dbReference type="Gene3D" id="3.40.640.10">
    <property type="entry name" value="Type I PLP-dependent aspartate aminotransferase-like (Major domain)"/>
    <property type="match status" value="1"/>
</dbReference>
<dbReference type="EMBL" id="SGXA01000002">
    <property type="protein sequence ID" value="RZS72320.1"/>
    <property type="molecule type" value="Genomic_DNA"/>
</dbReference>
<dbReference type="PANTHER" id="PTHR11808">
    <property type="entry name" value="TRANS-SULFURATION ENZYME FAMILY MEMBER"/>
    <property type="match status" value="1"/>
</dbReference>
<dbReference type="InterPro" id="IPR015422">
    <property type="entry name" value="PyrdxlP-dep_Trfase_small"/>
</dbReference>
<dbReference type="InterPro" id="IPR054542">
    <property type="entry name" value="Cys_met_metab_PP"/>
</dbReference>
<reference evidence="5 6" key="1">
    <citation type="submission" date="2019-02" db="EMBL/GenBank/DDBJ databases">
        <title>Genomic Encyclopedia of Type Strains, Phase IV (KMG-IV): sequencing the most valuable type-strain genomes for metagenomic binning, comparative biology and taxonomic classification.</title>
        <authorList>
            <person name="Goeker M."/>
        </authorList>
    </citation>
    <scope>NUCLEOTIDE SEQUENCE [LARGE SCALE GENOMIC DNA]</scope>
    <source>
        <strain evidence="5 6">DSM 18116</strain>
    </source>
</reference>
<gene>
    <name evidence="5" type="ORF">EV199_4239</name>
</gene>
<dbReference type="PANTHER" id="PTHR11808:SF80">
    <property type="entry name" value="CYSTATHIONINE GAMMA-LYASE"/>
    <property type="match status" value="1"/>
</dbReference>
<dbReference type="RefSeq" id="WP_130542749.1">
    <property type="nucleotide sequence ID" value="NZ_CP042431.1"/>
</dbReference>
<dbReference type="OrthoDB" id="9803729at2"/>
<proteinExistence type="inferred from homology"/>
<dbReference type="CDD" id="cd00614">
    <property type="entry name" value="CGS_like"/>
    <property type="match status" value="1"/>
</dbReference>
<comment type="caution">
    <text evidence="5">The sequence shown here is derived from an EMBL/GenBank/DDBJ whole genome shotgun (WGS) entry which is preliminary data.</text>
</comment>
<protein>
    <submittedName>
        <fullName evidence="5">Cystathionine beta-lyase/cystathionine gamma-synthase</fullName>
    </submittedName>
</protein>
<dbReference type="Gene3D" id="3.90.1150.10">
    <property type="entry name" value="Aspartate Aminotransferase, domain 1"/>
    <property type="match status" value="1"/>
</dbReference>
<dbReference type="SUPFAM" id="SSF53383">
    <property type="entry name" value="PLP-dependent transferases"/>
    <property type="match status" value="1"/>
</dbReference>
<dbReference type="PIRSF" id="PIRSF001434">
    <property type="entry name" value="CGS"/>
    <property type="match status" value="1"/>
</dbReference>
<evidence type="ECO:0000256" key="3">
    <source>
        <dbReference type="PIRSR" id="PIRSR001434-2"/>
    </source>
</evidence>
<dbReference type="GO" id="GO:0016846">
    <property type="term" value="F:carbon-sulfur lyase activity"/>
    <property type="evidence" value="ECO:0007669"/>
    <property type="project" value="TreeGrafter"/>
</dbReference>
<keyword evidence="5" id="KW-0456">Lyase</keyword>
<dbReference type="GO" id="GO:0030170">
    <property type="term" value="F:pyridoxal phosphate binding"/>
    <property type="evidence" value="ECO:0007669"/>
    <property type="project" value="InterPro"/>
</dbReference>
<dbReference type="InterPro" id="IPR015424">
    <property type="entry name" value="PyrdxlP-dep_Trfase"/>
</dbReference>
<dbReference type="GO" id="GO:0005737">
    <property type="term" value="C:cytoplasm"/>
    <property type="evidence" value="ECO:0007669"/>
    <property type="project" value="TreeGrafter"/>
</dbReference>
<dbReference type="InterPro" id="IPR015421">
    <property type="entry name" value="PyrdxlP-dep_Trfase_major"/>
</dbReference>
<dbReference type="AlphaFoldDB" id="A0A4Q7MYS9"/>
<evidence type="ECO:0000256" key="1">
    <source>
        <dbReference type="ARBA" id="ARBA00001933"/>
    </source>
</evidence>
<comment type="cofactor">
    <cofactor evidence="1 4">
        <name>pyridoxal 5'-phosphate</name>
        <dbReference type="ChEBI" id="CHEBI:597326"/>
    </cofactor>
</comment>
<comment type="similarity">
    <text evidence="4">Belongs to the trans-sulfuration enzymes family.</text>
</comment>
<evidence type="ECO:0000313" key="5">
    <source>
        <dbReference type="EMBL" id="RZS72320.1"/>
    </source>
</evidence>
<sequence>MLPPDISYILNELGEDREEYFNAVAPPIYQTSNFAFKTVADMRRAFEDEFNNLIYSKGMNPTVNILRKKLAALDNAEECLVFNSGSSAIFASVFANVQSGDHIVSVNRPYGWAKKLFDEVLPRFGVATTYVDGREIEAFERAILPSTKIIYLESPNSWDFVLQDLRAVADLARAEGIITICDNSYCTPLFQRPLDHGIDMSLQSATKYIGGHSDVVAGVLTGTQTMMNHVFNNAMQNAGNGISPFNAWLLLRGLRTLPARLDRISTTTRIMVDWLKQHSKVEQVIFPLDPSFPQYELAQRQMSGACGLVTIVVHAKNMEEIVTFSESLRHILMAVSWGGHESLVIPRCASLQPEAFDASDPEHRMLRFYFGLEDAEYLKTDLEQAFAKMV</sequence>